<evidence type="ECO:0000313" key="1">
    <source>
        <dbReference type="EMBL" id="KGO62071.1"/>
    </source>
</evidence>
<dbReference type="GeneID" id="27674075"/>
<protein>
    <submittedName>
        <fullName evidence="1">Uncharacterized protein</fullName>
    </submittedName>
</protein>
<dbReference type="RefSeq" id="XP_016602723.1">
    <property type="nucleotide sequence ID" value="XM_016738656.1"/>
</dbReference>
<name>A0A0A2K4S8_PENEN</name>
<dbReference type="PhylomeDB" id="A0A0A2K4S8"/>
<accession>A0A0A2K4S8</accession>
<gene>
    <name evidence="1" type="ORF">PEX2_013790</name>
</gene>
<dbReference type="VEuPathDB" id="FungiDB:PEXP_000880"/>
<keyword evidence="2" id="KW-1185">Reference proteome</keyword>
<dbReference type="EMBL" id="JQFZ01000026">
    <property type="protein sequence ID" value="KGO62071.1"/>
    <property type="molecule type" value="Genomic_DNA"/>
</dbReference>
<dbReference type="AlphaFoldDB" id="A0A0A2K4S8"/>
<dbReference type="HOGENOM" id="CLU_078302_3_0_1"/>
<evidence type="ECO:0000313" key="2">
    <source>
        <dbReference type="Proteomes" id="UP000030143"/>
    </source>
</evidence>
<reference evidence="1 2" key="1">
    <citation type="journal article" date="2015" name="Mol. Plant Microbe Interact.">
        <title>Genome, transcriptome, and functional analyses of Penicillium expansum provide new insights into secondary metabolism and pathogenicity.</title>
        <authorList>
            <person name="Ballester A.R."/>
            <person name="Marcet-Houben M."/>
            <person name="Levin E."/>
            <person name="Sela N."/>
            <person name="Selma-Lazaro C."/>
            <person name="Carmona L."/>
            <person name="Wisniewski M."/>
            <person name="Droby S."/>
            <person name="Gonzalez-Candelas L."/>
            <person name="Gabaldon T."/>
        </authorList>
    </citation>
    <scope>NUCLEOTIDE SEQUENCE [LARGE SCALE GENOMIC DNA]</scope>
    <source>
        <strain evidence="1 2">MD-8</strain>
    </source>
</reference>
<organism evidence="1 2">
    <name type="scientific">Penicillium expansum</name>
    <name type="common">Blue mold rot fungus</name>
    <dbReference type="NCBI Taxonomy" id="27334"/>
    <lineage>
        <taxon>Eukaryota</taxon>
        <taxon>Fungi</taxon>
        <taxon>Dikarya</taxon>
        <taxon>Ascomycota</taxon>
        <taxon>Pezizomycotina</taxon>
        <taxon>Eurotiomycetes</taxon>
        <taxon>Eurotiomycetidae</taxon>
        <taxon>Eurotiales</taxon>
        <taxon>Aspergillaceae</taxon>
        <taxon>Penicillium</taxon>
    </lineage>
</organism>
<proteinExistence type="predicted"/>
<sequence>MAVLRSWFPSGLDEGDTVTLNKPKTSKWIIDKKVNTHSYQREDRSVDSYASVLFTCHNATDGKEAFMRIYTQVPHAGFENADKATRAREATEFTPPELKAYKFLSIKHSQNTPALLAYKMGIQDSSGPVPRGHITWIVWEKVPGKRLGDFKSAFLYWDMDRDQRKRVREVFLREFPMAKRMGYFPEGAKPRNLVWDENNEDLYFVGFRDAMPFDAKGNFGEEWFPRFDLAKPPQRHYRMNRDYKGDISDWKL</sequence>
<dbReference type="OrthoDB" id="5401170at2759"/>
<dbReference type="Proteomes" id="UP000030143">
    <property type="component" value="Unassembled WGS sequence"/>
</dbReference>
<dbReference type="STRING" id="27334.A0A0A2K4S8"/>
<comment type="caution">
    <text evidence="1">The sequence shown here is derived from an EMBL/GenBank/DDBJ whole genome shotgun (WGS) entry which is preliminary data.</text>
</comment>